<protein>
    <submittedName>
        <fullName evidence="1">Uncharacterized protein</fullName>
    </submittedName>
</protein>
<gene>
    <name evidence="1" type="ORF">FWK35_00003940</name>
</gene>
<name>A0A6G0ZHV3_APHCR</name>
<sequence length="128" mass="14377">MDLTNFISISVENCTTSIKDLNAWCVIGGSLNENVCETYVFIATEAAANVQNCTNNQLYGILSMSRYCLYENTVLRILTTLWYVLNSERSDECIDFTMSCGFFFLCVSVYSITSRDNASISNFGDGFR</sequence>
<reference evidence="1 2" key="1">
    <citation type="submission" date="2019-08" db="EMBL/GenBank/DDBJ databases">
        <title>Whole genome of Aphis craccivora.</title>
        <authorList>
            <person name="Voronova N.V."/>
            <person name="Shulinski R.S."/>
            <person name="Bandarenka Y.V."/>
            <person name="Zhorov D.G."/>
            <person name="Warner D."/>
        </authorList>
    </citation>
    <scope>NUCLEOTIDE SEQUENCE [LARGE SCALE GENOMIC DNA]</scope>
    <source>
        <strain evidence="1">180601</strain>
        <tissue evidence="1">Whole Body</tissue>
    </source>
</reference>
<evidence type="ECO:0000313" key="2">
    <source>
        <dbReference type="Proteomes" id="UP000478052"/>
    </source>
</evidence>
<evidence type="ECO:0000313" key="1">
    <source>
        <dbReference type="EMBL" id="KAF0770106.1"/>
    </source>
</evidence>
<accession>A0A6G0ZHV3</accession>
<keyword evidence="2" id="KW-1185">Reference proteome</keyword>
<comment type="caution">
    <text evidence="1">The sequence shown here is derived from an EMBL/GenBank/DDBJ whole genome shotgun (WGS) entry which is preliminary data.</text>
</comment>
<dbReference type="Proteomes" id="UP000478052">
    <property type="component" value="Unassembled WGS sequence"/>
</dbReference>
<dbReference type="AlphaFoldDB" id="A0A6G0ZHV3"/>
<proteinExistence type="predicted"/>
<organism evidence="1 2">
    <name type="scientific">Aphis craccivora</name>
    <name type="common">Cowpea aphid</name>
    <dbReference type="NCBI Taxonomy" id="307492"/>
    <lineage>
        <taxon>Eukaryota</taxon>
        <taxon>Metazoa</taxon>
        <taxon>Ecdysozoa</taxon>
        <taxon>Arthropoda</taxon>
        <taxon>Hexapoda</taxon>
        <taxon>Insecta</taxon>
        <taxon>Pterygota</taxon>
        <taxon>Neoptera</taxon>
        <taxon>Paraneoptera</taxon>
        <taxon>Hemiptera</taxon>
        <taxon>Sternorrhyncha</taxon>
        <taxon>Aphidomorpha</taxon>
        <taxon>Aphidoidea</taxon>
        <taxon>Aphididae</taxon>
        <taxon>Aphidini</taxon>
        <taxon>Aphis</taxon>
        <taxon>Aphis</taxon>
    </lineage>
</organism>
<dbReference type="EMBL" id="VUJU01000485">
    <property type="protein sequence ID" value="KAF0770106.1"/>
    <property type="molecule type" value="Genomic_DNA"/>
</dbReference>